<gene>
    <name evidence="1" type="ORF">CPT_Miami_042</name>
</gene>
<name>A0A873WCM8_9CAUD</name>
<evidence type="ECO:0000313" key="1">
    <source>
        <dbReference type="EMBL" id="QPB09137.1"/>
    </source>
</evidence>
<dbReference type="EMBL" id="MT701590">
    <property type="protein sequence ID" value="QPB09137.1"/>
    <property type="molecule type" value="Genomic_DNA"/>
</dbReference>
<accession>A0A873WCM8</accession>
<evidence type="ECO:0000313" key="2">
    <source>
        <dbReference type="Proteomes" id="UP000662782"/>
    </source>
</evidence>
<sequence length="130" mass="13107">MKKENTELTGAELDEAKAMLAVDAETSLFDDICEKLGGYVATDKQKSHVKAAVIGGVIGTALSMATKPSVGTLVGGVVGTAGGAYIGSRLADDLSDRFIDKLLTGDIGFVCSAIGASIGGALTPSKVEAD</sequence>
<keyword evidence="2" id="KW-1185">Reference proteome</keyword>
<reference evidence="1 2" key="1">
    <citation type="submission" date="2020-07" db="EMBL/GenBank/DDBJ databases">
        <title>Complete genome sequence of Klebsiella pneumoniae phage Miami.</title>
        <authorList>
            <person name="Mora D.A."/>
            <person name="Lessor L."/>
            <person name="Gill J."/>
            <person name="Liu M."/>
        </authorList>
    </citation>
    <scope>NUCLEOTIDE SEQUENCE [LARGE SCALE GENOMIC DNA]</scope>
</reference>
<protein>
    <submittedName>
        <fullName evidence="1">Uncharacterized protein</fullName>
    </submittedName>
</protein>
<proteinExistence type="predicted"/>
<organism evidence="1 2">
    <name type="scientific">Klebsiella phage Miami</name>
    <dbReference type="NCBI Taxonomy" id="2767581"/>
    <lineage>
        <taxon>Viruses</taxon>
        <taxon>Duplodnaviria</taxon>
        <taxon>Heunggongvirae</taxon>
        <taxon>Uroviricota</taxon>
        <taxon>Caudoviricetes</taxon>
        <taxon>Chimalliviridae</taxon>
        <taxon>Miamivirus</taxon>
        <taxon>Miamivirus miami</taxon>
    </lineage>
</organism>
<dbReference type="Proteomes" id="UP000662782">
    <property type="component" value="Segment"/>
</dbReference>